<reference evidence="6" key="1">
    <citation type="submission" date="2025-08" db="UniProtKB">
        <authorList>
            <consortium name="RefSeq"/>
        </authorList>
    </citation>
    <scope>IDENTIFICATION</scope>
    <source>
        <tissue evidence="6">Leaves</tissue>
    </source>
</reference>
<evidence type="ECO:0000259" key="4">
    <source>
        <dbReference type="PROSITE" id="PS51352"/>
    </source>
</evidence>
<dbReference type="Gene3D" id="3.40.30.10">
    <property type="entry name" value="Glutaredoxin"/>
    <property type="match status" value="4"/>
</dbReference>
<keyword evidence="3" id="KW-0732">Signal</keyword>
<feature type="chain" id="PRO_5047356489" evidence="3">
    <location>
        <begin position="32"/>
        <end position="543"/>
    </location>
</feature>
<proteinExistence type="inferred from homology"/>
<dbReference type="Proteomes" id="UP001652660">
    <property type="component" value="Chromosome 4c"/>
</dbReference>
<evidence type="ECO:0000256" key="1">
    <source>
        <dbReference type="ARBA" id="ARBA00006347"/>
    </source>
</evidence>
<keyword evidence="5" id="KW-1185">Reference proteome</keyword>
<dbReference type="CDD" id="cd02981">
    <property type="entry name" value="PDI_b_family"/>
    <property type="match status" value="1"/>
</dbReference>
<dbReference type="PANTHER" id="PTHR18929">
    <property type="entry name" value="PROTEIN DISULFIDE ISOMERASE"/>
    <property type="match status" value="1"/>
</dbReference>
<dbReference type="PANTHER" id="PTHR18929:SF189">
    <property type="entry name" value="PROTEIN DISULFIDE ISOMERASE-LIKE 1-5-RELATED"/>
    <property type="match status" value="1"/>
</dbReference>
<feature type="region of interest" description="Disordered" evidence="2">
    <location>
        <begin position="58"/>
        <end position="77"/>
    </location>
</feature>
<dbReference type="CDD" id="cd02961">
    <property type="entry name" value="PDI_a_family"/>
    <property type="match status" value="1"/>
</dbReference>
<dbReference type="Pfam" id="PF13848">
    <property type="entry name" value="Thioredoxin_6"/>
    <property type="match status" value="1"/>
</dbReference>
<comment type="similarity">
    <text evidence="1">Belongs to the protein disulfide isomerase family.</text>
</comment>
<evidence type="ECO:0000313" key="5">
    <source>
        <dbReference type="Proteomes" id="UP001652660"/>
    </source>
</evidence>
<dbReference type="PROSITE" id="PS51352">
    <property type="entry name" value="THIOREDOXIN_2"/>
    <property type="match status" value="2"/>
</dbReference>
<feature type="domain" description="Thioredoxin" evidence="4">
    <location>
        <begin position="50"/>
        <end position="192"/>
    </location>
</feature>
<accession>A0ABM4U2J8</accession>
<dbReference type="Pfam" id="PF00085">
    <property type="entry name" value="Thioredoxin"/>
    <property type="match status" value="2"/>
</dbReference>
<dbReference type="RefSeq" id="XP_071901507.1">
    <property type="nucleotide sequence ID" value="XM_072045406.1"/>
</dbReference>
<evidence type="ECO:0000256" key="2">
    <source>
        <dbReference type="SAM" id="MobiDB-lite"/>
    </source>
</evidence>
<feature type="domain" description="Thioredoxin" evidence="4">
    <location>
        <begin position="405"/>
        <end position="533"/>
    </location>
</feature>
<dbReference type="InterPro" id="IPR013766">
    <property type="entry name" value="Thioredoxin_domain"/>
</dbReference>
<gene>
    <name evidence="6" type="primary">LOC140005120</name>
</gene>
<feature type="signal peptide" evidence="3">
    <location>
        <begin position="1"/>
        <end position="31"/>
    </location>
</feature>
<evidence type="ECO:0000313" key="6">
    <source>
        <dbReference type="RefSeq" id="XP_071901507.1"/>
    </source>
</evidence>
<name>A0ABM4U2J8_COFAR</name>
<evidence type="ECO:0000256" key="3">
    <source>
        <dbReference type="SAM" id="SignalP"/>
    </source>
</evidence>
<dbReference type="GeneID" id="140005120"/>
<organism evidence="5 6">
    <name type="scientific">Coffea arabica</name>
    <name type="common">Arabian coffee</name>
    <dbReference type="NCBI Taxonomy" id="13443"/>
    <lineage>
        <taxon>Eukaryota</taxon>
        <taxon>Viridiplantae</taxon>
        <taxon>Streptophyta</taxon>
        <taxon>Embryophyta</taxon>
        <taxon>Tracheophyta</taxon>
        <taxon>Spermatophyta</taxon>
        <taxon>Magnoliopsida</taxon>
        <taxon>eudicotyledons</taxon>
        <taxon>Gunneridae</taxon>
        <taxon>Pentapetalae</taxon>
        <taxon>asterids</taxon>
        <taxon>lamiids</taxon>
        <taxon>Gentianales</taxon>
        <taxon>Rubiaceae</taxon>
        <taxon>Ixoroideae</taxon>
        <taxon>Gardenieae complex</taxon>
        <taxon>Bertiereae - Coffeeae clade</taxon>
        <taxon>Coffeeae</taxon>
        <taxon>Coffea</taxon>
    </lineage>
</organism>
<dbReference type="InterPro" id="IPR036249">
    <property type="entry name" value="Thioredoxin-like_sf"/>
</dbReference>
<sequence length="543" mass="61395">MPTPKHTSRFILFSLILLFSLSFFSTRVVFSQSTPADEEDGEDMETLEELIALDEEADVEQNPDGVHGETKDKPSGAQVLSKAQRIVLELNSDYAKRVVDENEYVLVLGYAPWCMRSAELMPRFAEAATALKELGSSLLMAKLDAERYPKAASTLGIKGFPTLLLFVNGTSQPYSGGFTSEEIVIWARKRTGSPIIRISSLTEANEFLKKHSTFVVGLFENFEGPDYEEFVKAATSDNEIQFIETSSPEIAKVLFPDARHTYPFLGLTKNEPERYSAYEDTFNVDGILQFLDNNKFPLITVLTEFNSAQVYSSTKKLQVYIFAEADDLKKLTEPLQEVARKFKLKIMLIFVDIKEDNLAKPFLTLFGLEDSEDIVVTAFDYNNSFKYLLESDPTPTKIEEFCLGLFHGTLSPFFKSQPIPDNKDASILTVVGKTFDDLVLRSPKNILLEVHTPWCITCEATTKQMEKLAKHFRGLEDLVFARIDASENEHPKLQVEEYPMLLFYTSKDKQNPIRFSSKSGSKELASLINKHLKNQDDISKDEL</sequence>
<dbReference type="SUPFAM" id="SSF52833">
    <property type="entry name" value="Thioredoxin-like"/>
    <property type="match status" value="4"/>
</dbReference>
<protein>
    <submittedName>
        <fullName evidence="6">Protein disulfide isomerase-like 1-6</fullName>
    </submittedName>
</protein>
<dbReference type="CDD" id="cd02982">
    <property type="entry name" value="PDI_b'_family"/>
    <property type="match status" value="1"/>
</dbReference>